<reference evidence="6" key="1">
    <citation type="submission" date="2025-08" db="UniProtKB">
        <authorList>
            <consortium name="Ensembl"/>
        </authorList>
    </citation>
    <scope>IDENTIFICATION</scope>
</reference>
<dbReference type="Proteomes" id="UP000694416">
    <property type="component" value="Unplaced"/>
</dbReference>
<evidence type="ECO:0000313" key="6">
    <source>
        <dbReference type="Ensembl" id="ENSPTEP00000032822.1"/>
    </source>
</evidence>
<dbReference type="AlphaFoldDB" id="A0A8C9ILR8"/>
<evidence type="ECO:0000256" key="2">
    <source>
        <dbReference type="ARBA" id="ARBA00023054"/>
    </source>
</evidence>
<dbReference type="GO" id="GO:0005737">
    <property type="term" value="C:cytoplasm"/>
    <property type="evidence" value="ECO:0007669"/>
    <property type="project" value="TreeGrafter"/>
</dbReference>
<protein>
    <submittedName>
        <fullName evidence="6">TBK1 binding protein 1</fullName>
    </submittedName>
</protein>
<evidence type="ECO:0000313" key="7">
    <source>
        <dbReference type="Proteomes" id="UP000694416"/>
    </source>
</evidence>
<feature type="compositionally biased region" description="Gly residues" evidence="4">
    <location>
        <begin position="331"/>
        <end position="349"/>
    </location>
</feature>
<dbReference type="Pfam" id="PF12845">
    <property type="entry name" value="TBD"/>
    <property type="match status" value="1"/>
</dbReference>
<accession>A0A8C9ILR8</accession>
<feature type="coiled-coil region" evidence="3">
    <location>
        <begin position="103"/>
        <end position="140"/>
    </location>
</feature>
<evidence type="ECO:0000256" key="4">
    <source>
        <dbReference type="SAM" id="MobiDB-lite"/>
    </source>
</evidence>
<keyword evidence="7" id="KW-1185">Reference proteome</keyword>
<keyword evidence="2 3" id="KW-0175">Coiled coil</keyword>
<sequence length="691" mass="74038">MESMFEDDISILTQEALGPSEVWLDGPGDPSLGDDMCSASHFALITAYGDIKERLGGLERENATLRRRLKVYEIKYPLISDFGEEHGFSLYEIKDGSLLEVEKVSLQQRLNQFQHELQKNKEQEEQLGEMIQAYEKLCVEKSDLETELGEMRALVETHLRQICGLEQQLRQQQGLRDAAFSNLSPPPAPAPPCADLDLHYLALRGGSGLSHAGWPGPTPSVSDLERRRLEEALEAAQGEARGAQLREEQLQAECERLQGELKQLQETRAQDLASNQSERDMAWVKRVGDDQVNLALAYTELTEELGRLRELSSLQGRILRTLLQEQARSGGEMGQGRGGRGGTREGAGSHGNHLGPGNHPLFPFLWPGVGGHGSGQAPGTPVLRASLCTFVPRPRPRFFSRPEAFAAVTAPLAGPPVPLPLPACPSGSPLPPVPVPRSPAPLSRAPVPLAAAAPLSGLALLPVARPAAPLAGAAAVPVPQPAAPFPGATQLPGPAAPAAAASPAGREDAGRARLRQAAQPPREGRLPGPPQLLRAGGGRGLHGRLPALAAGRGGHAPQAPGLRQRALRPRQAPQPAARLRGHPAALREAAVGGGRVGCAHQPAQPGGGHYPLRLLLRGLPHPRVASRHRVRPRRARAVLAVHQREWGARVPPTLDQALRLRPQSFTLPWGPCPFRVSAHKLSTLLEPQATV</sequence>
<dbReference type="CTD" id="9755"/>
<dbReference type="Ensembl" id="ENSPTET00000045054.1">
    <property type="protein sequence ID" value="ENSPTEP00000032822.1"/>
    <property type="gene ID" value="ENSPTEG00000031463.1"/>
</dbReference>
<reference evidence="6" key="2">
    <citation type="submission" date="2025-09" db="UniProtKB">
        <authorList>
            <consortium name="Ensembl"/>
        </authorList>
    </citation>
    <scope>IDENTIFICATION</scope>
</reference>
<feature type="coiled-coil region" evidence="3">
    <location>
        <begin position="226"/>
        <end position="274"/>
    </location>
</feature>
<dbReference type="InterPro" id="IPR024581">
    <property type="entry name" value="TBD"/>
</dbReference>
<dbReference type="InterPro" id="IPR051891">
    <property type="entry name" value="TBK1-IKBKE_adapters"/>
</dbReference>
<evidence type="ECO:0000256" key="3">
    <source>
        <dbReference type="SAM" id="Coils"/>
    </source>
</evidence>
<evidence type="ECO:0000256" key="1">
    <source>
        <dbReference type="ARBA" id="ARBA00022553"/>
    </source>
</evidence>
<dbReference type="PANTHER" id="PTHR14432">
    <property type="entry name" value="PROSAPIP2 PROTEIN/5-AZACYTIDINE INDUCED GENE 2"/>
    <property type="match status" value="1"/>
</dbReference>
<dbReference type="PANTHER" id="PTHR14432:SF2">
    <property type="entry name" value="TANK-BINDING KINASE 1-BINDING PROTEIN 1"/>
    <property type="match status" value="1"/>
</dbReference>
<feature type="region of interest" description="Disordered" evidence="4">
    <location>
        <begin position="485"/>
        <end position="530"/>
    </location>
</feature>
<feature type="domain" description="Tbk1/Ikki binding" evidence="5">
    <location>
        <begin position="288"/>
        <end position="331"/>
    </location>
</feature>
<feature type="region of interest" description="Disordered" evidence="4">
    <location>
        <begin position="327"/>
        <end position="354"/>
    </location>
</feature>
<gene>
    <name evidence="6" type="primary">TBKBP1</name>
</gene>
<dbReference type="RefSeq" id="XP_031790218.1">
    <property type="nucleotide sequence ID" value="XM_031934358.1"/>
</dbReference>
<feature type="compositionally biased region" description="Low complexity" evidence="4">
    <location>
        <begin position="485"/>
        <end position="504"/>
    </location>
</feature>
<keyword evidence="1" id="KW-0597">Phosphoprotein</keyword>
<feature type="coiled-coil region" evidence="3">
    <location>
        <begin position="48"/>
        <end position="75"/>
    </location>
</feature>
<evidence type="ECO:0000259" key="5">
    <source>
        <dbReference type="Pfam" id="PF12845"/>
    </source>
</evidence>
<name>A0A8C9ILR8_9PRIM</name>
<organism evidence="6 7">
    <name type="scientific">Piliocolobus tephrosceles</name>
    <name type="common">Ugandan red Colobus</name>
    <dbReference type="NCBI Taxonomy" id="591936"/>
    <lineage>
        <taxon>Eukaryota</taxon>
        <taxon>Metazoa</taxon>
        <taxon>Chordata</taxon>
        <taxon>Craniata</taxon>
        <taxon>Vertebrata</taxon>
        <taxon>Euteleostomi</taxon>
        <taxon>Mammalia</taxon>
        <taxon>Eutheria</taxon>
        <taxon>Euarchontoglires</taxon>
        <taxon>Primates</taxon>
        <taxon>Haplorrhini</taxon>
        <taxon>Catarrhini</taxon>
        <taxon>Cercopithecidae</taxon>
        <taxon>Colobinae</taxon>
        <taxon>Piliocolobus</taxon>
    </lineage>
</organism>
<proteinExistence type="predicted"/>
<dbReference type="GeneID" id="111537505"/>
<dbReference type="RefSeq" id="XP_031790217.1">
    <property type="nucleotide sequence ID" value="XM_031934357.1"/>
</dbReference>